<protein>
    <submittedName>
        <fullName evidence="1">Uncharacterized protein</fullName>
    </submittedName>
</protein>
<gene>
    <name evidence="1" type="ORF">ACFSYC_10590</name>
</gene>
<dbReference type="Proteomes" id="UP001597601">
    <property type="component" value="Unassembled WGS sequence"/>
</dbReference>
<reference evidence="2" key="1">
    <citation type="journal article" date="2019" name="Int. J. Syst. Evol. Microbiol.">
        <title>The Global Catalogue of Microorganisms (GCM) 10K type strain sequencing project: providing services to taxonomists for standard genome sequencing and annotation.</title>
        <authorList>
            <consortium name="The Broad Institute Genomics Platform"/>
            <consortium name="The Broad Institute Genome Sequencing Center for Infectious Disease"/>
            <person name="Wu L."/>
            <person name="Ma J."/>
        </authorList>
    </citation>
    <scope>NUCLEOTIDE SEQUENCE [LARGE SCALE GENOMIC DNA]</scope>
    <source>
        <strain evidence="2">KCTC 52232</strain>
    </source>
</reference>
<sequence length="80" mass="9226">MIESKDTKPAEKDGRYRFEIHYSGRDVTCVVEKEQKMLHVTIDDNLNAELKINNDDSISQIDGAQLPESCIEYIKKQVLQ</sequence>
<evidence type="ECO:0000313" key="2">
    <source>
        <dbReference type="Proteomes" id="UP001597601"/>
    </source>
</evidence>
<comment type="caution">
    <text evidence="1">The sequence shown here is derived from an EMBL/GenBank/DDBJ whole genome shotgun (WGS) entry which is preliminary data.</text>
</comment>
<dbReference type="RefSeq" id="WP_377126900.1">
    <property type="nucleotide sequence ID" value="NZ_JBHUHN010000001.1"/>
</dbReference>
<keyword evidence="2" id="KW-1185">Reference proteome</keyword>
<proteinExistence type="predicted"/>
<dbReference type="EMBL" id="JBHUON010000011">
    <property type="protein sequence ID" value="MFD2865133.1"/>
    <property type="molecule type" value="Genomic_DNA"/>
</dbReference>
<evidence type="ECO:0000313" key="1">
    <source>
        <dbReference type="EMBL" id="MFD2865133.1"/>
    </source>
</evidence>
<name>A0ABW5XPF3_9SPHI</name>
<organism evidence="1 2">
    <name type="scientific">Mucilaginibacter antarcticus</name>
    <dbReference type="NCBI Taxonomy" id="1855725"/>
    <lineage>
        <taxon>Bacteria</taxon>
        <taxon>Pseudomonadati</taxon>
        <taxon>Bacteroidota</taxon>
        <taxon>Sphingobacteriia</taxon>
        <taxon>Sphingobacteriales</taxon>
        <taxon>Sphingobacteriaceae</taxon>
        <taxon>Mucilaginibacter</taxon>
    </lineage>
</organism>
<accession>A0ABW5XPF3</accession>